<accession>Q6QIV6</accession>
<organism evidence="3">
    <name type="scientific">Chlamydomonas reinhardtii</name>
    <name type="common">Chlamydomonas smithii</name>
    <dbReference type="NCBI Taxonomy" id="3055"/>
    <lineage>
        <taxon>Eukaryota</taxon>
        <taxon>Viridiplantae</taxon>
        <taxon>Chlorophyta</taxon>
        <taxon>core chlorophytes</taxon>
        <taxon>Chlorophyceae</taxon>
        <taxon>CS clade</taxon>
        <taxon>Chlamydomonadales</taxon>
        <taxon>Chlamydomonadaceae</taxon>
        <taxon>Chlamydomonas</taxon>
    </lineage>
</organism>
<dbReference type="InterPro" id="IPR047324">
    <property type="entry name" value="LbH_gamma_CA-like"/>
</dbReference>
<dbReference type="GO" id="GO:0016491">
    <property type="term" value="F:oxidoreductase activity"/>
    <property type="evidence" value="ECO:0007669"/>
    <property type="project" value="UniProtKB-KW"/>
</dbReference>
<comment type="subcellular location">
    <subcellularLocation>
        <location evidence="2">Mitochondrion membrane</location>
        <topology evidence="2">Peripheral membrane protein</topology>
        <orientation evidence="2">Matrix side</orientation>
    </subcellularLocation>
</comment>
<dbReference type="InterPro" id="IPR011004">
    <property type="entry name" value="Trimer_LpxA-like_sf"/>
</dbReference>
<protein>
    <submittedName>
        <fullName evidence="3">Mitochondrial NADH:ubiquinone oxidoreductase 29 kDa subunit</fullName>
        <ecNumber evidence="3">1.6.5.3</ecNumber>
        <ecNumber evidence="3">1.6.99.3</ecNumber>
    </submittedName>
</protein>
<dbReference type="AlphaFoldDB" id="Q6QIV6"/>
<dbReference type="CDD" id="cd04645">
    <property type="entry name" value="LbH_gamma_CA_like"/>
    <property type="match status" value="1"/>
</dbReference>
<evidence type="ECO:0000256" key="1">
    <source>
        <dbReference type="ARBA" id="ARBA00023595"/>
    </source>
</evidence>
<proteinExistence type="evidence at transcript level"/>
<dbReference type="EC" id="1.6.99.3" evidence="3"/>
<keyword evidence="3" id="KW-0830">Ubiquinone</keyword>
<dbReference type="Gene3D" id="2.160.10.10">
    <property type="entry name" value="Hexapeptide repeat proteins"/>
    <property type="match status" value="1"/>
</dbReference>
<dbReference type="EC" id="1.6.5.3" evidence="3"/>
<reference evidence="3" key="1">
    <citation type="submission" date="2004-02" db="EMBL/GenBank/DDBJ databases">
        <title>Subunit composition of rotenone-sensitive NADH:ubiquinone oxidoreductase (complex I) from green alga Chlamydomonas reinhardtii.</title>
        <authorList>
            <person name="Cardol P."/>
            <person name="Vanrobaeys F."/>
            <person name="Devreese B."/>
            <person name="VanBeeumen J."/>
            <person name="Matagne R.F."/>
            <person name="Remacle C."/>
        </authorList>
    </citation>
    <scope>NUCLEOTIDE SEQUENCE</scope>
</reference>
<dbReference type="InterPro" id="IPR050484">
    <property type="entry name" value="Transf_Hexapept/Carb_Anhydrase"/>
</dbReference>
<dbReference type="SUPFAM" id="SSF51161">
    <property type="entry name" value="Trimeric LpxA-like enzymes"/>
    <property type="match status" value="1"/>
</dbReference>
<dbReference type="ExpressionAtlas" id="Q6QIV6">
    <property type="expression patterns" value="baseline and differential"/>
</dbReference>
<dbReference type="PANTHER" id="PTHR13061:SF29">
    <property type="entry name" value="GAMMA CARBONIC ANHYDRASE-LIKE 1, MITOCHONDRIAL-RELATED"/>
    <property type="match status" value="1"/>
</dbReference>
<evidence type="ECO:0000256" key="2">
    <source>
        <dbReference type="ARBA" id="ARBA00034694"/>
    </source>
</evidence>
<dbReference type="PANTHER" id="PTHR13061">
    <property type="entry name" value="DYNACTIN SUBUNIT P25"/>
    <property type="match status" value="1"/>
</dbReference>
<evidence type="ECO:0000313" key="3">
    <source>
        <dbReference type="EMBL" id="AAS48196.1"/>
    </source>
</evidence>
<name>Q6QIV6_CHLRE</name>
<comment type="similarity">
    <text evidence="1">Belongs to the gamma-class carbonic anhydrase family.</text>
</comment>
<dbReference type="EMBL" id="AY538680">
    <property type="protein sequence ID" value="AAS48196.1"/>
    <property type="molecule type" value="mRNA"/>
</dbReference>
<dbReference type="GO" id="GO:0031966">
    <property type="term" value="C:mitochondrial membrane"/>
    <property type="evidence" value="ECO:0007669"/>
    <property type="project" value="UniProtKB-SubCell"/>
</dbReference>
<sequence>MLKRVGQSLVPFARAGLTQTAESFRGVSSQFFDAPNGPSVKQVLIEDEWYNRQRSIFPLLDKEPYYPVDVFVAPNAVVCGDVDIYGGASVFFGAVLRGDLNKIRLGNRSAILDRAVVHAARAVPTGLNAATLIGEKVTVEPYAVLRSCRVEPKVIIGARSVVCEGAVVESESILAPNSVVPPARRIPSGELWGGSPAKFIRKLTDHERDRVLDDVSTHYHNLATMFRREALEPGTGWRDVEAWRQKLVDQGEFQWINSREQKYLMPPAARGPRRLEKLTH</sequence>
<keyword evidence="3" id="KW-0560">Oxidoreductase</keyword>